<dbReference type="InterPro" id="IPR030808">
    <property type="entry name" value="Glycosyl_04372"/>
</dbReference>
<sequence>MINKIKRLFTSFWAIPLVLFIRKLKPLCLVRFGIIDSSRIGNFTAQTILHWVEIQEQQINAVDLFWFSKDVSNMQWDKMASRTLRTHWSVFYLDYWNKKIPNGHDHILKSVNRDMHGKVKRIEKTPIEFLPEEELFAKNWLRKYGWKENEKFVCLLVRDSTYLKKTFSSQKINFDYHNYRDTSISDYVQATKWLIDKGVWVLRMGSVMSQPFPIDHPRVIDYSFCNDKNDLMDIWLFANCDLCISTGSGLDCLSEFYKKPMLFVNLLPICNIWSWCESLNLPKHLIWKSTGKPLTLGEHLIHNYSNSEDYENAGILVKDLSSQEILYATQECWEKMVEDTWVYTREEKKQQGYFWEELKKWPSYSKKHDWIHQKCQISYSWLKNNNYDFLI</sequence>
<proteinExistence type="predicted"/>
<organism evidence="1 2">
    <name type="scientific">Leptospira interrogans serovar Lora str. TE 1992</name>
    <dbReference type="NCBI Taxonomy" id="1193028"/>
    <lineage>
        <taxon>Bacteria</taxon>
        <taxon>Pseudomonadati</taxon>
        <taxon>Spirochaetota</taxon>
        <taxon>Spirochaetia</taxon>
        <taxon>Leptospirales</taxon>
        <taxon>Leptospiraceae</taxon>
        <taxon>Leptospira</taxon>
    </lineage>
</organism>
<dbReference type="NCBIfam" id="TIGR04372">
    <property type="entry name" value="glycosyl_04372"/>
    <property type="match status" value="1"/>
</dbReference>
<dbReference type="Proteomes" id="UP000011754">
    <property type="component" value="Unassembled WGS sequence"/>
</dbReference>
<keyword evidence="1" id="KW-0808">Transferase</keyword>
<accession>M3CHW7</accession>
<protein>
    <submittedName>
        <fullName evidence="1">Glycosyltransferase, TIGR04372 family</fullName>
    </submittedName>
</protein>
<evidence type="ECO:0000313" key="2">
    <source>
        <dbReference type="Proteomes" id="UP000011754"/>
    </source>
</evidence>
<evidence type="ECO:0000313" key="1">
    <source>
        <dbReference type="EMBL" id="EMF40999.1"/>
    </source>
</evidence>
<gene>
    <name evidence="1" type="ORF">LEP1GSC067_3003</name>
</gene>
<comment type="caution">
    <text evidence="1">The sequence shown here is derived from an EMBL/GenBank/DDBJ whole genome shotgun (WGS) entry which is preliminary data.</text>
</comment>
<dbReference type="EMBL" id="AKWW02000064">
    <property type="protein sequence ID" value="EMF40999.1"/>
    <property type="molecule type" value="Genomic_DNA"/>
</dbReference>
<dbReference type="AlphaFoldDB" id="M3CHW7"/>
<dbReference type="GO" id="GO:0016740">
    <property type="term" value="F:transferase activity"/>
    <property type="evidence" value="ECO:0007669"/>
    <property type="project" value="UniProtKB-KW"/>
</dbReference>
<reference evidence="1 2" key="1">
    <citation type="submission" date="2013-01" db="EMBL/GenBank/DDBJ databases">
        <authorList>
            <person name="Harkins D.M."/>
            <person name="Durkin A.S."/>
            <person name="Brinkac L.M."/>
            <person name="Haft D.H."/>
            <person name="Selengut J.D."/>
            <person name="Sanka R."/>
            <person name="DePew J."/>
            <person name="Purushe J."/>
            <person name="Hartskeerl R.A."/>
            <person name="Ahmed A."/>
            <person name="van der Linden H."/>
            <person name="Goris M.G.A."/>
            <person name="Vinetz J.M."/>
            <person name="Sutton G.G."/>
            <person name="Nierman W.C."/>
            <person name="Fouts D.E."/>
        </authorList>
    </citation>
    <scope>NUCLEOTIDE SEQUENCE [LARGE SCALE GENOMIC DNA]</scope>
    <source>
        <strain evidence="1 2">TE 1992</strain>
    </source>
</reference>
<name>M3CHW7_LEPIR</name>